<organism evidence="2 3">
    <name type="scientific">Lactobacillus delbrueckii</name>
    <dbReference type="NCBI Taxonomy" id="1584"/>
    <lineage>
        <taxon>Bacteria</taxon>
        <taxon>Bacillati</taxon>
        <taxon>Bacillota</taxon>
        <taxon>Bacilli</taxon>
        <taxon>Lactobacillales</taxon>
        <taxon>Lactobacillaceae</taxon>
        <taxon>Lactobacillus</taxon>
    </lineage>
</organism>
<dbReference type="CDD" id="cd09756">
    <property type="entry name" value="Cas5_I-E"/>
    <property type="match status" value="1"/>
</dbReference>
<dbReference type="GO" id="GO:0003723">
    <property type="term" value="F:RNA binding"/>
    <property type="evidence" value="ECO:0007669"/>
    <property type="project" value="InterPro"/>
</dbReference>
<evidence type="ECO:0000256" key="1">
    <source>
        <dbReference type="ARBA" id="ARBA00023118"/>
    </source>
</evidence>
<dbReference type="AlphaFoldDB" id="A0A4Q7DVN3"/>
<dbReference type="RefSeq" id="WP_003611339.1">
    <property type="nucleotide sequence ID" value="NZ_BNHP01000006.1"/>
</dbReference>
<dbReference type="GO" id="GO:0051607">
    <property type="term" value="P:defense response to virus"/>
    <property type="evidence" value="ECO:0007669"/>
    <property type="project" value="UniProtKB-KW"/>
</dbReference>
<accession>A0A4Q7DVN3</accession>
<evidence type="ECO:0000313" key="2">
    <source>
        <dbReference type="EMBL" id="RZM16720.1"/>
    </source>
</evidence>
<name>A0A4Q7DVN3_9LACO</name>
<sequence length="233" mass="26762">MKTLTIKLTAPLQAYGNEASFERRTSWPAPSKSAVVGMIAAALGMRREDERIKSLNDLAYAVRVDQIGKTMTEFQTVEWKPGTRKLTYRDHYQDAVYVAAVGSEDEELIGKIEYALKHPRFQLYLGRRACPPAGVLRIESFADTDPVNVLKNMPWQAEKWYQNKHKRKAEFMAEIIADANLLPDATFTQTVKDRVESFDPQDRCFGFRLTAKERINLKNPCYEQKSQDVMDYL</sequence>
<dbReference type="Pfam" id="PF09704">
    <property type="entry name" value="Cas_Cas5d"/>
    <property type="match status" value="1"/>
</dbReference>
<dbReference type="EMBL" id="SETJ01000029">
    <property type="protein sequence ID" value="RZM16720.1"/>
    <property type="molecule type" value="Genomic_DNA"/>
</dbReference>
<comment type="caution">
    <text evidence="2">The sequence shown here is derived from an EMBL/GenBank/DDBJ whole genome shotgun (WGS) entry which is preliminary data.</text>
</comment>
<dbReference type="InterPro" id="IPR021124">
    <property type="entry name" value="CRISPR-assoc_prot_Cas5"/>
</dbReference>
<dbReference type="GO" id="GO:0043571">
    <property type="term" value="P:maintenance of CRISPR repeat elements"/>
    <property type="evidence" value="ECO:0007669"/>
    <property type="project" value="InterPro"/>
</dbReference>
<evidence type="ECO:0000313" key="3">
    <source>
        <dbReference type="Proteomes" id="UP000292818"/>
    </source>
</evidence>
<dbReference type="InterPro" id="IPR013422">
    <property type="entry name" value="CRISPR-assoc_prot_Cas5_N"/>
</dbReference>
<reference evidence="2 3" key="1">
    <citation type="submission" date="2019-01" db="EMBL/GenBank/DDBJ databases">
        <title>Colonization of the human gut by bovine bacteria present in Parmesan cheese.</title>
        <authorList>
            <person name="Lugli G.A."/>
            <person name="Milani C."/>
        </authorList>
    </citation>
    <scope>NUCLEOTIDE SEQUENCE [LARGE SCALE GENOMIC DNA]</scope>
    <source>
        <strain evidence="2 3">LDELB18P1</strain>
    </source>
</reference>
<dbReference type="Gene3D" id="3.30.70.2660">
    <property type="match status" value="1"/>
</dbReference>
<keyword evidence="1" id="KW-0051">Antiviral defense</keyword>
<proteinExistence type="predicted"/>
<dbReference type="Proteomes" id="UP000292818">
    <property type="component" value="Unassembled WGS sequence"/>
</dbReference>
<protein>
    <submittedName>
        <fullName evidence="2">Type I-E CRISPR-associated protein Cas5/CasD</fullName>
    </submittedName>
</protein>
<dbReference type="NCBIfam" id="TIGR02593">
    <property type="entry name" value="CRISPR_cas5"/>
    <property type="match status" value="1"/>
</dbReference>
<dbReference type="NCBIfam" id="TIGR01868">
    <property type="entry name" value="casD_Cas5e"/>
    <property type="match status" value="1"/>
</dbReference>
<dbReference type="InterPro" id="IPR010147">
    <property type="entry name" value="CRISPR-assoc_prot_CasD"/>
</dbReference>
<gene>
    <name evidence="2" type="ORF">LDELB18P1_0765</name>
</gene>